<evidence type="ECO:0000256" key="2">
    <source>
        <dbReference type="ARBA" id="ARBA00022617"/>
    </source>
</evidence>
<evidence type="ECO:0000256" key="1">
    <source>
        <dbReference type="ARBA" id="ARBA00004370"/>
    </source>
</evidence>
<evidence type="ECO:0000256" key="6">
    <source>
        <dbReference type="ARBA" id="ARBA00023136"/>
    </source>
</evidence>
<evidence type="ECO:0000259" key="9">
    <source>
        <dbReference type="PROSITE" id="PS50255"/>
    </source>
</evidence>
<protein>
    <submittedName>
        <fullName evidence="10">Cytochrome b5</fullName>
    </submittedName>
</protein>
<dbReference type="AlphaFoldDB" id="A0A154PP76"/>
<evidence type="ECO:0000256" key="8">
    <source>
        <dbReference type="RuleBase" id="RU362121"/>
    </source>
</evidence>
<keyword evidence="4 8" id="KW-0479">Metal-binding</keyword>
<accession>A0A154PP76</accession>
<keyword evidence="6 8" id="KW-0472">Membrane</keyword>
<dbReference type="InterPro" id="IPR050668">
    <property type="entry name" value="Cytochrome_b5"/>
</dbReference>
<dbReference type="SMART" id="SM01117">
    <property type="entry name" value="Cyt-b5"/>
    <property type="match status" value="1"/>
</dbReference>
<proteinExistence type="inferred from homology"/>
<dbReference type="Pfam" id="PF00173">
    <property type="entry name" value="Cyt-b5"/>
    <property type="match status" value="1"/>
</dbReference>
<dbReference type="PRINTS" id="PR00363">
    <property type="entry name" value="CYTOCHROMEB5"/>
</dbReference>
<dbReference type="PANTHER" id="PTHR19359:SF14">
    <property type="entry name" value="CYTOCHROME B5 A"/>
    <property type="match status" value="1"/>
</dbReference>
<dbReference type="PROSITE" id="PS50255">
    <property type="entry name" value="CYTOCHROME_B5_2"/>
    <property type="match status" value="1"/>
</dbReference>
<dbReference type="GO" id="GO:0046872">
    <property type="term" value="F:metal ion binding"/>
    <property type="evidence" value="ECO:0007669"/>
    <property type="project" value="UniProtKB-UniRule"/>
</dbReference>
<sequence length="135" mass="15163">MSKVYSANEVARHNQENDLWIVYKDGVYDVTKFLKEHPGGEEVLIELGGRDATKCFDDIGHTIEAVQLRETYKIGTVTGFVSGEPTGSSGGVQDTTIDDDNWEYTPPQYGTSHWLPVIIGTGVAIYAFLFYYLWF</sequence>
<keyword evidence="11" id="KW-1185">Reference proteome</keyword>
<dbReference type="FunFam" id="3.10.120.10:FF:000002">
    <property type="entry name" value="Cytochrome b5 type B"/>
    <property type="match status" value="1"/>
</dbReference>
<keyword evidence="8" id="KW-1133">Transmembrane helix</keyword>
<evidence type="ECO:0000256" key="5">
    <source>
        <dbReference type="ARBA" id="ARBA00023004"/>
    </source>
</evidence>
<keyword evidence="5 8" id="KW-0408">Iron</keyword>
<keyword evidence="2 8" id="KW-0349">Heme</keyword>
<feature type="domain" description="Cytochrome b5 heme-binding" evidence="9">
    <location>
        <begin position="2"/>
        <end position="78"/>
    </location>
</feature>
<reference evidence="10 11" key="1">
    <citation type="submission" date="2015-07" db="EMBL/GenBank/DDBJ databases">
        <title>The genome of Dufourea novaeangliae.</title>
        <authorList>
            <person name="Pan H."/>
            <person name="Kapheim K."/>
        </authorList>
    </citation>
    <scope>NUCLEOTIDE SEQUENCE [LARGE SCALE GENOMIC DNA]</scope>
    <source>
        <strain evidence="10">0120121106</strain>
        <tissue evidence="10">Whole body</tissue>
    </source>
</reference>
<dbReference type="GO" id="GO:0020037">
    <property type="term" value="F:heme binding"/>
    <property type="evidence" value="ECO:0007669"/>
    <property type="project" value="UniProtKB-UniRule"/>
</dbReference>
<gene>
    <name evidence="10" type="ORF">WN55_05215</name>
</gene>
<dbReference type="InterPro" id="IPR001199">
    <property type="entry name" value="Cyt_B5-like_heme/steroid-bd"/>
</dbReference>
<dbReference type="Gene3D" id="3.10.120.10">
    <property type="entry name" value="Cytochrome b5-like heme/steroid binding domain"/>
    <property type="match status" value="1"/>
</dbReference>
<dbReference type="InterPro" id="IPR018506">
    <property type="entry name" value="Cyt_B5_heme-BS"/>
</dbReference>
<dbReference type="SUPFAM" id="SSF55856">
    <property type="entry name" value="Cytochrome b5-like heme/steroid binding domain"/>
    <property type="match status" value="1"/>
</dbReference>
<evidence type="ECO:0000313" key="11">
    <source>
        <dbReference type="Proteomes" id="UP000076502"/>
    </source>
</evidence>
<dbReference type="GO" id="GO:0016020">
    <property type="term" value="C:membrane"/>
    <property type="evidence" value="ECO:0007669"/>
    <property type="project" value="UniProtKB-SubCell"/>
</dbReference>
<dbReference type="STRING" id="178035.A0A154PP76"/>
<dbReference type="OMA" id="NWEYEPP"/>
<dbReference type="Proteomes" id="UP000076502">
    <property type="component" value="Unassembled WGS sequence"/>
</dbReference>
<organism evidence="10 11">
    <name type="scientific">Dufourea novaeangliae</name>
    <name type="common">Sweat bee</name>
    <dbReference type="NCBI Taxonomy" id="178035"/>
    <lineage>
        <taxon>Eukaryota</taxon>
        <taxon>Metazoa</taxon>
        <taxon>Ecdysozoa</taxon>
        <taxon>Arthropoda</taxon>
        <taxon>Hexapoda</taxon>
        <taxon>Insecta</taxon>
        <taxon>Pterygota</taxon>
        <taxon>Neoptera</taxon>
        <taxon>Endopterygota</taxon>
        <taxon>Hymenoptera</taxon>
        <taxon>Apocrita</taxon>
        <taxon>Aculeata</taxon>
        <taxon>Apoidea</taxon>
        <taxon>Anthophila</taxon>
        <taxon>Halictidae</taxon>
        <taxon>Rophitinae</taxon>
        <taxon>Dufourea</taxon>
    </lineage>
</organism>
<keyword evidence="3 8" id="KW-0812">Transmembrane</keyword>
<comment type="similarity">
    <text evidence="7 8">Belongs to the cytochrome b5 family.</text>
</comment>
<dbReference type="PROSITE" id="PS00191">
    <property type="entry name" value="CYTOCHROME_B5_1"/>
    <property type="match status" value="1"/>
</dbReference>
<dbReference type="InterPro" id="IPR036400">
    <property type="entry name" value="Cyt_B5-like_heme/steroid_sf"/>
</dbReference>
<dbReference type="OrthoDB" id="260519at2759"/>
<name>A0A154PP76_DUFNO</name>
<feature type="transmembrane region" description="Helical" evidence="8">
    <location>
        <begin position="114"/>
        <end position="134"/>
    </location>
</feature>
<comment type="subcellular location">
    <subcellularLocation>
        <location evidence="1">Membrane</location>
    </subcellularLocation>
</comment>
<dbReference type="PANTHER" id="PTHR19359">
    <property type="entry name" value="CYTOCHROME B5"/>
    <property type="match status" value="1"/>
</dbReference>
<evidence type="ECO:0000256" key="3">
    <source>
        <dbReference type="ARBA" id="ARBA00022692"/>
    </source>
</evidence>
<dbReference type="EMBL" id="KQ435007">
    <property type="protein sequence ID" value="KZC13662.1"/>
    <property type="molecule type" value="Genomic_DNA"/>
</dbReference>
<evidence type="ECO:0000313" key="10">
    <source>
        <dbReference type="EMBL" id="KZC13662.1"/>
    </source>
</evidence>
<evidence type="ECO:0000256" key="7">
    <source>
        <dbReference type="ARBA" id="ARBA00038168"/>
    </source>
</evidence>
<evidence type="ECO:0000256" key="4">
    <source>
        <dbReference type="ARBA" id="ARBA00022723"/>
    </source>
</evidence>